<keyword evidence="3" id="KW-1185">Reference proteome</keyword>
<evidence type="ECO:0000313" key="2">
    <source>
        <dbReference type="EMBL" id="TWT19035.1"/>
    </source>
</evidence>
<accession>A0A5C5U0E8</accession>
<dbReference type="PROSITE" id="PS51257">
    <property type="entry name" value="PROKAR_LIPOPROTEIN"/>
    <property type="match status" value="1"/>
</dbReference>
<keyword evidence="1" id="KW-0732">Signal</keyword>
<feature type="signal peptide" evidence="1">
    <location>
        <begin position="1"/>
        <end position="23"/>
    </location>
</feature>
<feature type="chain" id="PRO_5022748941" description="Secreted protein" evidence="1">
    <location>
        <begin position="24"/>
        <end position="166"/>
    </location>
</feature>
<organism evidence="2 3">
    <name type="scientific">Luteimonas marina</name>
    <dbReference type="NCBI Taxonomy" id="488485"/>
    <lineage>
        <taxon>Bacteria</taxon>
        <taxon>Pseudomonadati</taxon>
        <taxon>Pseudomonadota</taxon>
        <taxon>Gammaproteobacteria</taxon>
        <taxon>Lysobacterales</taxon>
        <taxon>Lysobacteraceae</taxon>
        <taxon>Luteimonas</taxon>
    </lineage>
</organism>
<dbReference type="EMBL" id="VOHK01000005">
    <property type="protein sequence ID" value="TWT19035.1"/>
    <property type="molecule type" value="Genomic_DNA"/>
</dbReference>
<proteinExistence type="predicted"/>
<dbReference type="RefSeq" id="WP_146388151.1">
    <property type="nucleotide sequence ID" value="NZ_VOHK01000005.1"/>
</dbReference>
<sequence>MRAFTHLAPILAIVLLVSCPTLAQEAASPAQEAEREPTAAVQRQPQTGNAWIDARLLDMDDYAARYRDAFVDEIVRYHEAPRALVEDALRDEATTPGDVYYACALAQATGRPCRAVLDAWRGDHADGWQGVAERLGVASTAAIHRRIRGDITESYVRWARPLDSSN</sequence>
<dbReference type="OrthoDB" id="5966402at2"/>
<reference evidence="2 3" key="1">
    <citation type="journal article" date="2008" name="Int. J. Syst. Evol. Microbiol.">
        <title>Luteimonas marina sp. nov., isolated from seawater.</title>
        <authorList>
            <person name="Baik K.S."/>
            <person name="Park S.C."/>
            <person name="Kim M.S."/>
            <person name="Kim E.M."/>
            <person name="Park C."/>
            <person name="Chun J."/>
            <person name="Seong C.N."/>
        </authorList>
    </citation>
    <scope>NUCLEOTIDE SEQUENCE [LARGE SCALE GENOMIC DNA]</scope>
    <source>
        <strain evidence="2 3">FR1330</strain>
    </source>
</reference>
<name>A0A5C5U0E8_9GAMM</name>
<gene>
    <name evidence="2" type="ORF">FQY83_11710</name>
</gene>
<comment type="caution">
    <text evidence="2">The sequence shown here is derived from an EMBL/GenBank/DDBJ whole genome shotgun (WGS) entry which is preliminary data.</text>
</comment>
<evidence type="ECO:0000256" key="1">
    <source>
        <dbReference type="SAM" id="SignalP"/>
    </source>
</evidence>
<evidence type="ECO:0000313" key="3">
    <source>
        <dbReference type="Proteomes" id="UP000319980"/>
    </source>
</evidence>
<protein>
    <recommendedName>
        <fullName evidence="4">Secreted protein</fullName>
    </recommendedName>
</protein>
<dbReference type="Proteomes" id="UP000319980">
    <property type="component" value="Unassembled WGS sequence"/>
</dbReference>
<evidence type="ECO:0008006" key="4">
    <source>
        <dbReference type="Google" id="ProtNLM"/>
    </source>
</evidence>
<dbReference type="AlphaFoldDB" id="A0A5C5U0E8"/>